<keyword evidence="9" id="KW-1185">Reference proteome</keyword>
<proteinExistence type="predicted"/>
<keyword evidence="5" id="KW-0175">Coiled coil</keyword>
<feature type="domain" description="MRH" evidence="7">
    <location>
        <begin position="438"/>
        <end position="552"/>
    </location>
</feature>
<evidence type="ECO:0000313" key="8">
    <source>
        <dbReference type="EMBL" id="QUC16636.1"/>
    </source>
</evidence>
<evidence type="ECO:0000256" key="5">
    <source>
        <dbReference type="SAM" id="Coils"/>
    </source>
</evidence>
<dbReference type="GO" id="GO:0017177">
    <property type="term" value="C:glucosidase II complex"/>
    <property type="evidence" value="ECO:0007669"/>
    <property type="project" value="TreeGrafter"/>
</dbReference>
<dbReference type="GeneID" id="66061655"/>
<dbReference type="InterPro" id="IPR009011">
    <property type="entry name" value="Man6P_isomerase_rcpt-bd_dom_sf"/>
</dbReference>
<dbReference type="PANTHER" id="PTHR12630">
    <property type="entry name" value="N-LINKED OLIGOSACCHARIDE PROCESSING"/>
    <property type="match status" value="1"/>
</dbReference>
<dbReference type="Gene3D" id="1.20.5.1160">
    <property type="entry name" value="Vasodilator-stimulated phosphoprotein"/>
    <property type="match status" value="1"/>
</dbReference>
<dbReference type="InterPro" id="IPR039794">
    <property type="entry name" value="Gtb1-like"/>
</dbReference>
<organism evidence="8 9">
    <name type="scientific">Ustilaginoidea virens</name>
    <name type="common">Rice false smut fungus</name>
    <name type="synonym">Villosiclava virens</name>
    <dbReference type="NCBI Taxonomy" id="1159556"/>
    <lineage>
        <taxon>Eukaryota</taxon>
        <taxon>Fungi</taxon>
        <taxon>Dikarya</taxon>
        <taxon>Ascomycota</taxon>
        <taxon>Pezizomycotina</taxon>
        <taxon>Sordariomycetes</taxon>
        <taxon>Hypocreomycetidae</taxon>
        <taxon>Hypocreales</taxon>
        <taxon>Clavicipitaceae</taxon>
        <taxon>Ustilaginoidea</taxon>
    </lineage>
</organism>
<dbReference type="SUPFAM" id="SSF50911">
    <property type="entry name" value="Mannose 6-phosphate receptor domain"/>
    <property type="match status" value="1"/>
</dbReference>
<feature type="coiled-coil region" evidence="5">
    <location>
        <begin position="395"/>
        <end position="422"/>
    </location>
</feature>
<dbReference type="OrthoDB" id="28322at2759"/>
<evidence type="ECO:0000259" key="7">
    <source>
        <dbReference type="PROSITE" id="PS51914"/>
    </source>
</evidence>
<dbReference type="AlphaFoldDB" id="A0A8E5MDU1"/>
<dbReference type="Proteomes" id="UP000027002">
    <property type="component" value="Chromosome 1"/>
</dbReference>
<dbReference type="InterPro" id="IPR028146">
    <property type="entry name" value="PRKCSH_N"/>
</dbReference>
<dbReference type="KEGG" id="uvi:66061655"/>
<evidence type="ECO:0000256" key="1">
    <source>
        <dbReference type="ARBA" id="ARBA00022387"/>
    </source>
</evidence>
<dbReference type="Pfam" id="PF13015">
    <property type="entry name" value="PRKCSH_1"/>
    <property type="match status" value="1"/>
</dbReference>
<sequence>MQHPRPLVLLSAAAASFTVVAAAGGLPRGVGPEYASHYQRGAEFGCISDSSVKLSFDRVNDNTCDCPDGSDEPGTAACARIDPLSPQQLLPASGLAPGRAKPALPGFWCENKGHVGSYLPFMYVNDGLCDHDLCCDGSDEYAHVGGVQCENRCAEIGREHRRLAGEKRRQMETAAEQKSKMLAEARELRAQTEARIGQLQAEIAALESGRAELQKKHAAAQLQDKGRVVRSAGATGGKLGVLVGLAKARVDELRDALDRVVRQRNDLQSRVEELETILRNFKQEYNPNFNDEGVKAAVKAYDDYAAREADTVREPVSDSDVDQVLHEDSESSGVNWAEFEAEESSDTDVLYNFEAYLPGFLGRFIHDRVASVKAWLVQNGMLADSAAPGSESPSVKAAREALEAATRELEEKTQLRDRETEDLGKDYGPADIFRAIKGKCVSMDAGEYEYELCHLDKTMQKSKKGHGHTNMGNFARIERQVADDEERPDGKSLGKGERFVLKYQDGQQCWNGPPRSTDVWLGCSDKEELWRVSEAEKCVYKMEVGTPAACDDAEPAGQRGGGKDEL</sequence>
<keyword evidence="2 6" id="KW-0732">Signal</keyword>
<protein>
    <recommendedName>
        <fullName evidence="1">Glucosidase 2 subunit beta</fullName>
    </recommendedName>
</protein>
<evidence type="ECO:0000313" key="9">
    <source>
        <dbReference type="Proteomes" id="UP000027002"/>
    </source>
</evidence>
<accession>A0A8E5MDU1</accession>
<dbReference type="InterPro" id="IPR044865">
    <property type="entry name" value="MRH_dom"/>
</dbReference>
<dbReference type="Pfam" id="PF12999">
    <property type="entry name" value="PRKCSH-like"/>
    <property type="match status" value="2"/>
</dbReference>
<dbReference type="InterPro" id="IPR036607">
    <property type="entry name" value="PRKCSH"/>
</dbReference>
<dbReference type="PANTHER" id="PTHR12630:SF1">
    <property type="entry name" value="GLUCOSIDASE 2 SUBUNIT BETA"/>
    <property type="match status" value="1"/>
</dbReference>
<dbReference type="GO" id="GO:0006491">
    <property type="term" value="P:N-glycan processing"/>
    <property type="evidence" value="ECO:0007669"/>
    <property type="project" value="TreeGrafter"/>
</dbReference>
<evidence type="ECO:0000256" key="2">
    <source>
        <dbReference type="ARBA" id="ARBA00022729"/>
    </source>
</evidence>
<evidence type="ECO:0000256" key="3">
    <source>
        <dbReference type="ARBA" id="ARBA00022824"/>
    </source>
</evidence>
<dbReference type="EMBL" id="CP072753">
    <property type="protein sequence ID" value="QUC16636.1"/>
    <property type="molecule type" value="Genomic_DNA"/>
</dbReference>
<keyword evidence="4" id="KW-1015">Disulfide bond</keyword>
<feature type="coiled-coil region" evidence="5">
    <location>
        <begin position="250"/>
        <end position="284"/>
    </location>
</feature>
<evidence type="ECO:0000256" key="6">
    <source>
        <dbReference type="SAM" id="SignalP"/>
    </source>
</evidence>
<dbReference type="Gene3D" id="2.70.130.10">
    <property type="entry name" value="Mannose-6-phosphate receptor binding domain"/>
    <property type="match status" value="1"/>
</dbReference>
<evidence type="ECO:0000256" key="4">
    <source>
        <dbReference type="ARBA" id="ARBA00023157"/>
    </source>
</evidence>
<reference evidence="8" key="1">
    <citation type="submission" date="2020-03" db="EMBL/GenBank/DDBJ databases">
        <title>A mixture of massive structural variations and highly conserved coding sequences in Ustilaginoidea virens genome.</title>
        <authorList>
            <person name="Zhang K."/>
            <person name="Zhao Z."/>
            <person name="Zhang Z."/>
            <person name="Li Y."/>
            <person name="Hsiang T."/>
            <person name="Sun W."/>
        </authorList>
    </citation>
    <scope>NUCLEOTIDE SEQUENCE</scope>
    <source>
        <strain evidence="8">UV-8b</strain>
    </source>
</reference>
<dbReference type="RefSeq" id="XP_042994309.1">
    <property type="nucleotide sequence ID" value="XM_043138375.1"/>
</dbReference>
<dbReference type="PROSITE" id="PS51914">
    <property type="entry name" value="MRH"/>
    <property type="match status" value="1"/>
</dbReference>
<feature type="signal peptide" evidence="6">
    <location>
        <begin position="1"/>
        <end position="22"/>
    </location>
</feature>
<feature type="chain" id="PRO_5034729839" description="Glucosidase 2 subunit beta" evidence="6">
    <location>
        <begin position="23"/>
        <end position="566"/>
    </location>
</feature>
<name>A0A8E5MDU1_USTVR</name>
<feature type="coiled-coil region" evidence="5">
    <location>
        <begin position="168"/>
        <end position="223"/>
    </location>
</feature>
<gene>
    <name evidence="8" type="ORF">UV8b_00877</name>
</gene>
<keyword evidence="3" id="KW-0256">Endoplasmic reticulum</keyword>